<dbReference type="PANTHER" id="PTHR43272">
    <property type="entry name" value="LONG-CHAIN-FATTY-ACID--COA LIGASE"/>
    <property type="match status" value="1"/>
</dbReference>
<feature type="domain" description="AMP-dependent synthetase/ligase" evidence="6">
    <location>
        <begin position="93"/>
        <end position="467"/>
    </location>
</feature>
<sequence>MFRSKQASIPLASDPSIRRSHLSPDVLVTRPAGDEVTVVGDIFSYCAKKHGDQVASYHRDVVDVVEERKNVAKSDGSGEEEKIWKYFTLSPPKPITYVELDTICTQLVSGLINIGFTTPSQAIASRSRVSIYADTCLNWQLMSQAFARLGHVITTAYTTLGEEGLLTSWVEPDVELCFCGEAQLDRVSKVIGKADNVKWIVYDGEERANKSTVKQIARILEPRGGRILTLTELKQAGQEKTLSISELGHRPTEDDLFCIMYTSGSTGRPKGVLLTNKNIISSIAGSTMLWGKHFTRSDLLLAYLPLTHILEQFLEFTFYFLGIPIAYGTVKTLLDDSVRNCQGDFAAYKPSLLPGVPAIFEMIRFGSKGMMKKLHDAGPVVGTIFGLAVSGKQTLPWPISTIIDKVLFRRVKAATGGRLRLAICGVLVQMLQGYGLTETCGMATICTPEFSKMGSTGVIGPSCEVMLQGMSKYFKQEELTKESFTDDKWFKTGDIGQVKLQNGEYLALDKVESVYKHCDCVMMLCICAPPHADRPIAIVYPHEGNFRNHLKAAGLPSDGSPTSWSTNPDIKSFLLGELRGEGKKGGLKGAELIRDVVLTTEEWSPDNGMLTAAMKLARPTISKRYATEIDKALGRA</sequence>
<organism evidence="7 8">
    <name type="scientific">Kwoniella newhampshirensis</name>
    <dbReference type="NCBI Taxonomy" id="1651941"/>
    <lineage>
        <taxon>Eukaryota</taxon>
        <taxon>Fungi</taxon>
        <taxon>Dikarya</taxon>
        <taxon>Basidiomycota</taxon>
        <taxon>Agaricomycotina</taxon>
        <taxon>Tremellomycetes</taxon>
        <taxon>Tremellales</taxon>
        <taxon>Cryptococcaceae</taxon>
        <taxon>Kwoniella</taxon>
    </lineage>
</organism>
<accession>A0AAW0Z4P3</accession>
<evidence type="ECO:0000256" key="5">
    <source>
        <dbReference type="ARBA" id="ARBA00036813"/>
    </source>
</evidence>
<gene>
    <name evidence="7" type="ORF">IAR55_001016</name>
</gene>
<dbReference type="AlphaFoldDB" id="A0AAW0Z4P3"/>
<dbReference type="GO" id="GO:0005811">
    <property type="term" value="C:lipid droplet"/>
    <property type="evidence" value="ECO:0007669"/>
    <property type="project" value="TreeGrafter"/>
</dbReference>
<keyword evidence="3" id="KW-0547">Nucleotide-binding</keyword>
<evidence type="ECO:0000256" key="2">
    <source>
        <dbReference type="ARBA" id="ARBA00022598"/>
    </source>
</evidence>
<dbReference type="GO" id="GO:0005524">
    <property type="term" value="F:ATP binding"/>
    <property type="evidence" value="ECO:0007669"/>
    <property type="project" value="UniProtKB-KW"/>
</dbReference>
<reference evidence="7 8" key="1">
    <citation type="journal article" date="2024" name="bioRxiv">
        <title>Comparative genomics of Cryptococcus and Kwoniella reveals pathogenesis evolution and contrasting karyotype dynamics via intercentromeric recombination or chromosome fusion.</title>
        <authorList>
            <person name="Coelho M.A."/>
            <person name="David-Palma M."/>
            <person name="Shea T."/>
            <person name="Bowers K."/>
            <person name="McGinley-Smith S."/>
            <person name="Mohammad A.W."/>
            <person name="Gnirke A."/>
            <person name="Yurkov A.M."/>
            <person name="Nowrousian M."/>
            <person name="Sun S."/>
            <person name="Cuomo C.A."/>
            <person name="Heitman J."/>
        </authorList>
    </citation>
    <scope>NUCLEOTIDE SEQUENCE [LARGE SCALE GENOMIC DNA]</scope>
    <source>
        <strain evidence="7 8">CBS 13917</strain>
    </source>
</reference>
<dbReference type="PANTHER" id="PTHR43272:SF83">
    <property type="entry name" value="ACYL-COA SYNTHETASE LONG-CHAIN, ISOFORM J"/>
    <property type="match status" value="1"/>
</dbReference>
<keyword evidence="4" id="KW-0067">ATP-binding</keyword>
<dbReference type="SUPFAM" id="SSF56801">
    <property type="entry name" value="Acetyl-CoA synthetase-like"/>
    <property type="match status" value="1"/>
</dbReference>
<evidence type="ECO:0000256" key="3">
    <source>
        <dbReference type="ARBA" id="ARBA00022741"/>
    </source>
</evidence>
<dbReference type="Gene3D" id="3.40.50.12780">
    <property type="entry name" value="N-terminal domain of ligase-like"/>
    <property type="match status" value="1"/>
</dbReference>
<dbReference type="EMBL" id="JBCAWK010000002">
    <property type="protein sequence ID" value="KAK8865868.1"/>
    <property type="molecule type" value="Genomic_DNA"/>
</dbReference>
<dbReference type="InterPro" id="IPR000873">
    <property type="entry name" value="AMP-dep_synth/lig_dom"/>
</dbReference>
<dbReference type="GeneID" id="92178275"/>
<evidence type="ECO:0000256" key="1">
    <source>
        <dbReference type="ARBA" id="ARBA00006432"/>
    </source>
</evidence>
<dbReference type="GO" id="GO:0035336">
    <property type="term" value="P:long-chain fatty-acyl-CoA metabolic process"/>
    <property type="evidence" value="ECO:0007669"/>
    <property type="project" value="TreeGrafter"/>
</dbReference>
<protein>
    <recommendedName>
        <fullName evidence="6">AMP-dependent synthetase/ligase domain-containing protein</fullName>
    </recommendedName>
</protein>
<evidence type="ECO:0000313" key="8">
    <source>
        <dbReference type="Proteomes" id="UP001388673"/>
    </source>
</evidence>
<dbReference type="RefSeq" id="XP_066805347.1">
    <property type="nucleotide sequence ID" value="XM_066944146.1"/>
</dbReference>
<comment type="similarity">
    <text evidence="1">Belongs to the ATP-dependent AMP-binding enzyme family.</text>
</comment>
<dbReference type="PROSITE" id="PS00455">
    <property type="entry name" value="AMP_BINDING"/>
    <property type="match status" value="1"/>
</dbReference>
<dbReference type="Proteomes" id="UP001388673">
    <property type="component" value="Unassembled WGS sequence"/>
</dbReference>
<name>A0AAW0Z4P3_9TREE</name>
<dbReference type="GO" id="GO:0004467">
    <property type="term" value="F:long-chain fatty acid-CoA ligase activity"/>
    <property type="evidence" value="ECO:0007669"/>
    <property type="project" value="UniProtKB-EC"/>
</dbReference>
<dbReference type="KEGG" id="kne:92178275"/>
<dbReference type="GO" id="GO:0005886">
    <property type="term" value="C:plasma membrane"/>
    <property type="evidence" value="ECO:0007669"/>
    <property type="project" value="TreeGrafter"/>
</dbReference>
<evidence type="ECO:0000256" key="4">
    <source>
        <dbReference type="ARBA" id="ARBA00022840"/>
    </source>
</evidence>
<evidence type="ECO:0000313" key="7">
    <source>
        <dbReference type="EMBL" id="KAK8865868.1"/>
    </source>
</evidence>
<dbReference type="Pfam" id="PF00501">
    <property type="entry name" value="AMP-binding"/>
    <property type="match status" value="1"/>
</dbReference>
<comment type="catalytic activity">
    <reaction evidence="5">
        <text>a long-chain fatty acid + ATP + CoA = a long-chain fatty acyl-CoA + AMP + diphosphate</text>
        <dbReference type="Rhea" id="RHEA:15421"/>
        <dbReference type="ChEBI" id="CHEBI:30616"/>
        <dbReference type="ChEBI" id="CHEBI:33019"/>
        <dbReference type="ChEBI" id="CHEBI:57287"/>
        <dbReference type="ChEBI" id="CHEBI:57560"/>
        <dbReference type="ChEBI" id="CHEBI:83139"/>
        <dbReference type="ChEBI" id="CHEBI:456215"/>
        <dbReference type="EC" id="6.2.1.3"/>
    </reaction>
</comment>
<keyword evidence="8" id="KW-1185">Reference proteome</keyword>
<dbReference type="GO" id="GO:0005783">
    <property type="term" value="C:endoplasmic reticulum"/>
    <property type="evidence" value="ECO:0007669"/>
    <property type="project" value="TreeGrafter"/>
</dbReference>
<dbReference type="InterPro" id="IPR020845">
    <property type="entry name" value="AMP-binding_CS"/>
</dbReference>
<evidence type="ECO:0000259" key="6">
    <source>
        <dbReference type="Pfam" id="PF00501"/>
    </source>
</evidence>
<dbReference type="InterPro" id="IPR042099">
    <property type="entry name" value="ANL_N_sf"/>
</dbReference>
<proteinExistence type="inferred from homology"/>
<keyword evidence="2" id="KW-0436">Ligase</keyword>
<comment type="caution">
    <text evidence="7">The sequence shown here is derived from an EMBL/GenBank/DDBJ whole genome shotgun (WGS) entry which is preliminary data.</text>
</comment>